<evidence type="ECO:0000256" key="1">
    <source>
        <dbReference type="ARBA" id="ARBA00022527"/>
    </source>
</evidence>
<organism evidence="5 6">
    <name type="scientific">Capsicum annuum</name>
    <name type="common">Capsicum pepper</name>
    <dbReference type="NCBI Taxonomy" id="4072"/>
    <lineage>
        <taxon>Eukaryota</taxon>
        <taxon>Viridiplantae</taxon>
        <taxon>Streptophyta</taxon>
        <taxon>Embryophyta</taxon>
        <taxon>Tracheophyta</taxon>
        <taxon>Spermatophyta</taxon>
        <taxon>Magnoliopsida</taxon>
        <taxon>eudicotyledons</taxon>
        <taxon>Gunneridae</taxon>
        <taxon>Pentapetalae</taxon>
        <taxon>asterids</taxon>
        <taxon>lamiids</taxon>
        <taxon>Solanales</taxon>
        <taxon>Solanaceae</taxon>
        <taxon>Solanoideae</taxon>
        <taxon>Capsiceae</taxon>
        <taxon>Capsicum</taxon>
    </lineage>
</organism>
<dbReference type="AlphaFoldDB" id="A0A2G2ZL88"/>
<dbReference type="Gramene" id="PHT82768">
    <property type="protein sequence ID" value="PHT82768"/>
    <property type="gene ID" value="T459_11211"/>
</dbReference>
<evidence type="ECO:0000256" key="2">
    <source>
        <dbReference type="ARBA" id="ARBA00022741"/>
    </source>
</evidence>
<dbReference type="PANTHER" id="PTHR47989:SF62">
    <property type="entry name" value="OS05G0423500 PROTEIN"/>
    <property type="match status" value="1"/>
</dbReference>
<proteinExistence type="predicted"/>
<evidence type="ECO:0000313" key="5">
    <source>
        <dbReference type="EMBL" id="PHT82768.1"/>
    </source>
</evidence>
<keyword evidence="1" id="KW-0808">Transferase</keyword>
<dbReference type="PANTHER" id="PTHR47989">
    <property type="entry name" value="OS01G0750732 PROTEIN"/>
    <property type="match status" value="1"/>
</dbReference>
<name>A0A2G2ZL88_CAPAN</name>
<dbReference type="Proteomes" id="UP000222542">
    <property type="component" value="Unassembled WGS sequence"/>
</dbReference>
<dbReference type="EMBL" id="AYRZ02000004">
    <property type="protein sequence ID" value="PHT82768.1"/>
    <property type="molecule type" value="Genomic_DNA"/>
</dbReference>
<keyword evidence="3" id="KW-0067">ATP-binding</keyword>
<dbReference type="GO" id="GO:0005524">
    <property type="term" value="F:ATP binding"/>
    <property type="evidence" value="ECO:0007669"/>
    <property type="project" value="UniProtKB-KW"/>
</dbReference>
<comment type="caution">
    <text evidence="5">The sequence shown here is derived from an EMBL/GenBank/DDBJ whole genome shotgun (WGS) entry which is preliminary data.</text>
</comment>
<evidence type="ECO:0000256" key="4">
    <source>
        <dbReference type="SAM" id="Phobius"/>
    </source>
</evidence>
<evidence type="ECO:0000313" key="6">
    <source>
        <dbReference type="Proteomes" id="UP000222542"/>
    </source>
</evidence>
<keyword evidence="4" id="KW-0812">Transmembrane</keyword>
<keyword evidence="6" id="KW-1185">Reference proteome</keyword>
<reference evidence="5 6" key="1">
    <citation type="journal article" date="2014" name="Nat. Genet.">
        <title>Genome sequence of the hot pepper provides insights into the evolution of pungency in Capsicum species.</title>
        <authorList>
            <person name="Kim S."/>
            <person name="Park M."/>
            <person name="Yeom S.I."/>
            <person name="Kim Y.M."/>
            <person name="Lee J.M."/>
            <person name="Lee H.A."/>
            <person name="Seo E."/>
            <person name="Choi J."/>
            <person name="Cheong K."/>
            <person name="Kim K.T."/>
            <person name="Jung K."/>
            <person name="Lee G.W."/>
            <person name="Oh S.K."/>
            <person name="Bae C."/>
            <person name="Kim S.B."/>
            <person name="Lee H.Y."/>
            <person name="Kim S.Y."/>
            <person name="Kim M.S."/>
            <person name="Kang B.C."/>
            <person name="Jo Y.D."/>
            <person name="Yang H.B."/>
            <person name="Jeong H.J."/>
            <person name="Kang W.H."/>
            <person name="Kwon J.K."/>
            <person name="Shin C."/>
            <person name="Lim J.Y."/>
            <person name="Park J.H."/>
            <person name="Huh J.H."/>
            <person name="Kim J.S."/>
            <person name="Kim B.D."/>
            <person name="Cohen O."/>
            <person name="Paran I."/>
            <person name="Suh M.C."/>
            <person name="Lee S.B."/>
            <person name="Kim Y.K."/>
            <person name="Shin Y."/>
            <person name="Noh S.J."/>
            <person name="Park J."/>
            <person name="Seo Y.S."/>
            <person name="Kwon S.Y."/>
            <person name="Kim H.A."/>
            <person name="Park J.M."/>
            <person name="Kim H.J."/>
            <person name="Choi S.B."/>
            <person name="Bosland P.W."/>
            <person name="Reeves G."/>
            <person name="Jo S.H."/>
            <person name="Lee B.W."/>
            <person name="Cho H.T."/>
            <person name="Choi H.S."/>
            <person name="Lee M.S."/>
            <person name="Yu Y."/>
            <person name="Do Choi Y."/>
            <person name="Park B.S."/>
            <person name="van Deynze A."/>
            <person name="Ashrafi H."/>
            <person name="Hill T."/>
            <person name="Kim W.T."/>
            <person name="Pai H.S."/>
            <person name="Ahn H.K."/>
            <person name="Yeam I."/>
            <person name="Giovannoni J.J."/>
            <person name="Rose J.K."/>
            <person name="Sorensen I."/>
            <person name="Lee S.J."/>
            <person name="Kim R.W."/>
            <person name="Choi I.Y."/>
            <person name="Choi B.S."/>
            <person name="Lim J.S."/>
            <person name="Lee Y.H."/>
            <person name="Choi D."/>
        </authorList>
    </citation>
    <scope>NUCLEOTIDE SEQUENCE [LARGE SCALE GENOMIC DNA]</scope>
    <source>
        <strain evidence="6">cv. CM334</strain>
    </source>
</reference>
<dbReference type="STRING" id="4072.A0A2G2ZL88"/>
<keyword evidence="1" id="KW-0418">Kinase</keyword>
<keyword evidence="4" id="KW-1133">Transmembrane helix</keyword>
<protein>
    <submittedName>
        <fullName evidence="5">Uncharacterized protein</fullName>
    </submittedName>
</protein>
<gene>
    <name evidence="5" type="ORF">T459_11211</name>
</gene>
<accession>A0A2G2ZL88</accession>
<keyword evidence="2" id="KW-0547">Nucleotide-binding</keyword>
<keyword evidence="4" id="KW-0472">Membrane</keyword>
<dbReference type="SMR" id="A0A2G2ZL88"/>
<dbReference type="Gene3D" id="3.30.200.20">
    <property type="entry name" value="Phosphorylase Kinase, domain 1"/>
    <property type="match status" value="1"/>
</dbReference>
<evidence type="ECO:0000256" key="3">
    <source>
        <dbReference type="ARBA" id="ARBA00022840"/>
    </source>
</evidence>
<dbReference type="InterPro" id="IPR011009">
    <property type="entry name" value="Kinase-like_dom_sf"/>
</dbReference>
<dbReference type="SUPFAM" id="SSF56112">
    <property type="entry name" value="Protein kinase-like (PK-like)"/>
    <property type="match status" value="1"/>
</dbReference>
<dbReference type="GO" id="GO:0004674">
    <property type="term" value="F:protein serine/threonine kinase activity"/>
    <property type="evidence" value="ECO:0007669"/>
    <property type="project" value="UniProtKB-KW"/>
</dbReference>
<sequence>MANPYSFCQNEALAISIKPHKKKFEGGNGKVVLASSMVGGFVGVVAIIGLAFVVFRKEYTKKKASKAPKKRLIIEKVSPAHTLKFLNDPRYLSEMRKLGLLGATPYQTFVLNELREATNNFDISNIIGASSSGQIYKGRLTDGAVVAIRSLRMRKRQSI</sequence>
<feature type="transmembrane region" description="Helical" evidence="4">
    <location>
        <begin position="31"/>
        <end position="55"/>
    </location>
</feature>
<keyword evidence="1" id="KW-0723">Serine/threonine-protein kinase</keyword>
<reference evidence="5 6" key="2">
    <citation type="journal article" date="2017" name="Genome Biol.">
        <title>New reference genome sequences of hot pepper reveal the massive evolution of plant disease-resistance genes by retroduplication.</title>
        <authorList>
            <person name="Kim S."/>
            <person name="Park J."/>
            <person name="Yeom S.I."/>
            <person name="Kim Y.M."/>
            <person name="Seo E."/>
            <person name="Kim K.T."/>
            <person name="Kim M.S."/>
            <person name="Lee J.M."/>
            <person name="Cheong K."/>
            <person name="Shin H.S."/>
            <person name="Kim S.B."/>
            <person name="Han K."/>
            <person name="Lee J."/>
            <person name="Park M."/>
            <person name="Lee H.A."/>
            <person name="Lee H.Y."/>
            <person name="Lee Y."/>
            <person name="Oh S."/>
            <person name="Lee J.H."/>
            <person name="Choi E."/>
            <person name="Choi E."/>
            <person name="Lee S.E."/>
            <person name="Jeon J."/>
            <person name="Kim H."/>
            <person name="Choi G."/>
            <person name="Song H."/>
            <person name="Lee J."/>
            <person name="Lee S.C."/>
            <person name="Kwon J.K."/>
            <person name="Lee H.Y."/>
            <person name="Koo N."/>
            <person name="Hong Y."/>
            <person name="Kim R.W."/>
            <person name="Kang W.H."/>
            <person name="Huh J.H."/>
            <person name="Kang B.C."/>
            <person name="Yang T.J."/>
            <person name="Lee Y.H."/>
            <person name="Bennetzen J.L."/>
            <person name="Choi D."/>
        </authorList>
    </citation>
    <scope>NUCLEOTIDE SEQUENCE [LARGE SCALE GENOMIC DNA]</scope>
    <source>
        <strain evidence="6">cv. CM334</strain>
    </source>
</reference>